<dbReference type="EMBL" id="JAEPRD010000011">
    <property type="protein sequence ID" value="KAG2210443.1"/>
    <property type="molecule type" value="Genomic_DNA"/>
</dbReference>
<evidence type="ECO:0000259" key="1">
    <source>
        <dbReference type="Pfam" id="PF13358"/>
    </source>
</evidence>
<dbReference type="InterPro" id="IPR052338">
    <property type="entry name" value="Transposase_5"/>
</dbReference>
<name>A0A8H7VBI5_9FUNG</name>
<dbReference type="InterPro" id="IPR036397">
    <property type="entry name" value="RNaseH_sf"/>
</dbReference>
<dbReference type="AlphaFoldDB" id="A0A8H7VBI5"/>
<dbReference type="PANTHER" id="PTHR23022:SF135">
    <property type="entry name" value="SI:DKEY-77F5.3"/>
    <property type="match status" value="1"/>
</dbReference>
<feature type="domain" description="Tc1-like transposase DDE" evidence="1">
    <location>
        <begin position="90"/>
        <end position="142"/>
    </location>
</feature>
<dbReference type="OrthoDB" id="2283219at2759"/>
<proteinExistence type="predicted"/>
<dbReference type="Gene3D" id="3.30.420.10">
    <property type="entry name" value="Ribonuclease H-like superfamily/Ribonuclease H"/>
    <property type="match status" value="1"/>
</dbReference>
<comment type="caution">
    <text evidence="2">The sequence shown here is derived from an EMBL/GenBank/DDBJ whole genome shotgun (WGS) entry which is preliminary data.</text>
</comment>
<keyword evidence="3" id="KW-1185">Reference proteome</keyword>
<organism evidence="2 3">
    <name type="scientific">Mucor saturninus</name>
    <dbReference type="NCBI Taxonomy" id="64648"/>
    <lineage>
        <taxon>Eukaryota</taxon>
        <taxon>Fungi</taxon>
        <taxon>Fungi incertae sedis</taxon>
        <taxon>Mucoromycota</taxon>
        <taxon>Mucoromycotina</taxon>
        <taxon>Mucoromycetes</taxon>
        <taxon>Mucorales</taxon>
        <taxon>Mucorineae</taxon>
        <taxon>Mucoraceae</taxon>
        <taxon>Mucor</taxon>
    </lineage>
</organism>
<reference evidence="2" key="1">
    <citation type="submission" date="2020-12" db="EMBL/GenBank/DDBJ databases">
        <title>Metabolic potential, ecology and presence of endohyphal bacteria is reflected in genomic diversity of Mucoromycotina.</title>
        <authorList>
            <person name="Muszewska A."/>
            <person name="Okrasinska A."/>
            <person name="Steczkiewicz K."/>
            <person name="Drgas O."/>
            <person name="Orlowska M."/>
            <person name="Perlinska-Lenart U."/>
            <person name="Aleksandrzak-Piekarczyk T."/>
            <person name="Szatraj K."/>
            <person name="Zielenkiewicz U."/>
            <person name="Pilsyk S."/>
            <person name="Malc E."/>
            <person name="Mieczkowski P."/>
            <person name="Kruszewska J.S."/>
            <person name="Biernat P."/>
            <person name="Pawlowska J."/>
        </authorList>
    </citation>
    <scope>NUCLEOTIDE SEQUENCE</scope>
    <source>
        <strain evidence="2">WA0000017839</strain>
    </source>
</reference>
<dbReference type="Proteomes" id="UP000603453">
    <property type="component" value="Unassembled WGS sequence"/>
</dbReference>
<evidence type="ECO:0000313" key="2">
    <source>
        <dbReference type="EMBL" id="KAG2210443.1"/>
    </source>
</evidence>
<accession>A0A8H7VBI5</accession>
<dbReference type="InterPro" id="IPR038717">
    <property type="entry name" value="Tc1-like_DDE_dom"/>
</dbReference>
<dbReference type="GO" id="GO:0003676">
    <property type="term" value="F:nucleic acid binding"/>
    <property type="evidence" value="ECO:0007669"/>
    <property type="project" value="InterPro"/>
</dbReference>
<gene>
    <name evidence="2" type="ORF">INT47_002385</name>
</gene>
<dbReference type="Pfam" id="PF13358">
    <property type="entry name" value="DDE_3"/>
    <property type="match status" value="1"/>
</dbReference>
<dbReference type="PANTHER" id="PTHR23022">
    <property type="entry name" value="TRANSPOSABLE ELEMENT-RELATED"/>
    <property type="match status" value="1"/>
</dbReference>
<evidence type="ECO:0000313" key="3">
    <source>
        <dbReference type="Proteomes" id="UP000603453"/>
    </source>
</evidence>
<protein>
    <recommendedName>
        <fullName evidence="1">Tc1-like transposase DDE domain-containing protein</fullName>
    </recommendedName>
</protein>
<sequence length="190" mass="21734">MFRLGRGAAGVTVIRKPGEGLQERYRVGTLKFGNGSLMMWGCFHAKNLGPLVLLRSIIDQDKYITMLSNHAIPWIKSQCYIYNRDFIYQEDGAPIHTGNYVKWYKEKTTVTRFGTWPPNSPDLNPIEHIWGYLKLRVNKRSIGVTSIQKFEDIVRDEWSNIDTGYLEALVSSMPARCKAVIEAKGGNTRY</sequence>